<dbReference type="AlphaFoldDB" id="A0AB34KVI5"/>
<keyword evidence="2" id="KW-0812">Transmembrane</keyword>
<evidence type="ECO:0000313" key="4">
    <source>
        <dbReference type="Proteomes" id="UP000803884"/>
    </source>
</evidence>
<keyword evidence="2" id="KW-1133">Transmembrane helix</keyword>
<accession>A0AB34KVI5</accession>
<evidence type="ECO:0000256" key="2">
    <source>
        <dbReference type="SAM" id="Phobius"/>
    </source>
</evidence>
<dbReference type="GeneID" id="96003653"/>
<evidence type="ECO:0000313" key="3">
    <source>
        <dbReference type="EMBL" id="KAL1589043.1"/>
    </source>
</evidence>
<name>A0AB34KVI5_9PEZI</name>
<keyword evidence="4" id="KW-1185">Reference proteome</keyword>
<reference evidence="3 4" key="1">
    <citation type="journal article" date="2020" name="Microbiol. Resour. Announc.">
        <title>Draft Genome Sequence of a Cladosporium Species Isolated from the Mesophotic Ascidian Didemnum maculosum.</title>
        <authorList>
            <person name="Gioti A."/>
            <person name="Siaperas R."/>
            <person name="Nikolaivits E."/>
            <person name="Le Goff G."/>
            <person name="Ouazzani J."/>
            <person name="Kotoulas G."/>
            <person name="Topakas E."/>
        </authorList>
    </citation>
    <scope>NUCLEOTIDE SEQUENCE [LARGE SCALE GENOMIC DNA]</scope>
    <source>
        <strain evidence="3 4">TM138-S3</strain>
    </source>
</reference>
<sequence length="192" mass="21055">MPFQMMEKRATTGGKGGLSYEAITAITICVAGFVMLMVLACAINMRRRKGDEGKVDASDLDPEQQTYMRDVRYRNRDTLTGTNHFTLAAGSNPPSRQPTNYMSRSGMSGYGYDEVYTPGWESGNTTKRSSSAYVDHSPEGGYFNDYAAPVGQPVTYQAPNEMSEKPAMNAAVQEAEPTPYAPADPNNHNEKI</sequence>
<organism evidence="3 4">
    <name type="scientific">Cladosporium halotolerans</name>
    <dbReference type="NCBI Taxonomy" id="1052096"/>
    <lineage>
        <taxon>Eukaryota</taxon>
        <taxon>Fungi</taxon>
        <taxon>Dikarya</taxon>
        <taxon>Ascomycota</taxon>
        <taxon>Pezizomycotina</taxon>
        <taxon>Dothideomycetes</taxon>
        <taxon>Dothideomycetidae</taxon>
        <taxon>Cladosporiales</taxon>
        <taxon>Cladosporiaceae</taxon>
        <taxon>Cladosporium</taxon>
    </lineage>
</organism>
<dbReference type="EMBL" id="JAAQHG020000005">
    <property type="protein sequence ID" value="KAL1589043.1"/>
    <property type="molecule type" value="Genomic_DNA"/>
</dbReference>
<evidence type="ECO:0000256" key="1">
    <source>
        <dbReference type="SAM" id="MobiDB-lite"/>
    </source>
</evidence>
<comment type="caution">
    <text evidence="3">The sequence shown here is derived from an EMBL/GenBank/DDBJ whole genome shotgun (WGS) entry which is preliminary data.</text>
</comment>
<proteinExistence type="predicted"/>
<gene>
    <name evidence="3" type="ORF">WHR41_02209</name>
</gene>
<feature type="transmembrane region" description="Helical" evidence="2">
    <location>
        <begin position="20"/>
        <end position="43"/>
    </location>
</feature>
<protein>
    <submittedName>
        <fullName evidence="3">Uncharacterized protein</fullName>
    </submittedName>
</protein>
<dbReference type="RefSeq" id="XP_069232148.1">
    <property type="nucleotide sequence ID" value="XM_069370815.1"/>
</dbReference>
<dbReference type="Proteomes" id="UP000803884">
    <property type="component" value="Unassembled WGS sequence"/>
</dbReference>
<keyword evidence="2" id="KW-0472">Membrane</keyword>
<feature type="region of interest" description="Disordered" evidence="1">
    <location>
        <begin position="164"/>
        <end position="192"/>
    </location>
</feature>